<dbReference type="Proteomes" id="UP001187531">
    <property type="component" value="Unassembled WGS sequence"/>
</dbReference>
<dbReference type="PANTHER" id="PTHR12498:SF0">
    <property type="entry name" value="PROTEIN N-TERMINAL ASPARAGINE AMIDOHYDROLASE"/>
    <property type="match status" value="1"/>
</dbReference>
<gene>
    <name evidence="1" type="ORF">QYM36_008295</name>
</gene>
<proteinExistence type="predicted"/>
<evidence type="ECO:0008006" key="3">
    <source>
        <dbReference type="Google" id="ProtNLM"/>
    </source>
</evidence>
<evidence type="ECO:0000313" key="2">
    <source>
        <dbReference type="Proteomes" id="UP001187531"/>
    </source>
</evidence>
<evidence type="ECO:0000313" key="1">
    <source>
        <dbReference type="EMBL" id="KAK2727756.1"/>
    </source>
</evidence>
<dbReference type="GO" id="GO:0005634">
    <property type="term" value="C:nucleus"/>
    <property type="evidence" value="ECO:0007669"/>
    <property type="project" value="TreeGrafter"/>
</dbReference>
<dbReference type="GO" id="GO:0006511">
    <property type="term" value="P:ubiquitin-dependent protein catabolic process"/>
    <property type="evidence" value="ECO:0007669"/>
    <property type="project" value="TreeGrafter"/>
</dbReference>
<keyword evidence="2" id="KW-1185">Reference proteome</keyword>
<protein>
    <recommendedName>
        <fullName evidence="3">Protein N-terminal asparagine amidohydrolase</fullName>
    </recommendedName>
</protein>
<dbReference type="Pfam" id="PF14736">
    <property type="entry name" value="N_Asn_amidohyd"/>
    <property type="match status" value="1"/>
</dbReference>
<sequence length="310" mass="34189">MPIVISGVPVEEAPPDTRSLFLGAPNLKDAAAQFTVIPSKMVGSHGLIYVGQREFASTVSHDKNVSIIGSDDCTTCLIVILRHTGSGAIILAHMDGADVDGSVHILVNRIQEMSVGYEGRLELNLIGGFADPRAHSERLSISILHAFHRQMTDIDLVLACIGDLNTTYRGGIAWPFIYGVGVYIKTGEIFPAIFPDKGPDMSLRTARIFTNGQQQLMDIYDCGLGLMRLGPFTYPPLRGVDLWLQQSDDLIVSHLSPSPEVEPPNFSQKIRAALNFIRKHQFPAITVFPDGRPKFYRKIENGGMWIEIQY</sequence>
<accession>A0AA88IPN8</accession>
<dbReference type="AlphaFoldDB" id="A0AA88IPN8"/>
<dbReference type="GO" id="GO:0008418">
    <property type="term" value="F:protein-N-terminal asparagine amidohydrolase activity"/>
    <property type="evidence" value="ECO:0007669"/>
    <property type="project" value="InterPro"/>
</dbReference>
<dbReference type="InterPro" id="IPR026750">
    <property type="entry name" value="NTAN1"/>
</dbReference>
<comment type="caution">
    <text evidence="1">The sequence shown here is derived from an EMBL/GenBank/DDBJ whole genome shotgun (WGS) entry which is preliminary data.</text>
</comment>
<reference evidence="1" key="1">
    <citation type="submission" date="2023-07" db="EMBL/GenBank/DDBJ databases">
        <title>Chromosome-level genome assembly of Artemia franciscana.</title>
        <authorList>
            <person name="Jo E."/>
        </authorList>
    </citation>
    <scope>NUCLEOTIDE SEQUENCE</scope>
    <source>
        <tissue evidence="1">Whole body</tissue>
    </source>
</reference>
<name>A0AA88IPN8_ARTSF</name>
<dbReference type="PANTHER" id="PTHR12498">
    <property type="entry name" value="N-TERMINAL ASPARAGINE AMIDOHYDROLASE"/>
    <property type="match status" value="1"/>
</dbReference>
<organism evidence="1 2">
    <name type="scientific">Artemia franciscana</name>
    <name type="common">Brine shrimp</name>
    <name type="synonym">Artemia sanfranciscana</name>
    <dbReference type="NCBI Taxonomy" id="6661"/>
    <lineage>
        <taxon>Eukaryota</taxon>
        <taxon>Metazoa</taxon>
        <taxon>Ecdysozoa</taxon>
        <taxon>Arthropoda</taxon>
        <taxon>Crustacea</taxon>
        <taxon>Branchiopoda</taxon>
        <taxon>Anostraca</taxon>
        <taxon>Artemiidae</taxon>
        <taxon>Artemia</taxon>
    </lineage>
</organism>
<dbReference type="EMBL" id="JAVRJZ010000001">
    <property type="protein sequence ID" value="KAK2727756.1"/>
    <property type="molecule type" value="Genomic_DNA"/>
</dbReference>